<dbReference type="AlphaFoldDB" id="A0A7U9CWG7"/>
<gene>
    <name evidence="3" type="ORF">I1A_004240</name>
</gene>
<accession>A0A7U9CWG7</accession>
<protein>
    <submittedName>
        <fullName evidence="3">Uncharacterized protein</fullName>
    </submittedName>
</protein>
<evidence type="ECO:0000256" key="1">
    <source>
        <dbReference type="SAM" id="Coils"/>
    </source>
</evidence>
<evidence type="ECO:0000313" key="4">
    <source>
        <dbReference type="Proteomes" id="UP000006045"/>
    </source>
</evidence>
<feature type="coiled-coil region" evidence="1">
    <location>
        <begin position="37"/>
        <end position="71"/>
    </location>
</feature>
<keyword evidence="1" id="KW-0175">Coiled coil</keyword>
<dbReference type="EMBL" id="CM001561">
    <property type="protein sequence ID" value="EJZ59886.1"/>
    <property type="molecule type" value="Genomic_DNA"/>
</dbReference>
<organism evidence="3 4">
    <name type="scientific">Pseudomonas fluorescens R124</name>
    <dbReference type="NCBI Taxonomy" id="743713"/>
    <lineage>
        <taxon>Bacteria</taxon>
        <taxon>Pseudomonadati</taxon>
        <taxon>Pseudomonadota</taxon>
        <taxon>Gammaproteobacteria</taxon>
        <taxon>Pseudomonadales</taxon>
        <taxon>Pseudomonadaceae</taxon>
        <taxon>Pseudomonas</taxon>
    </lineage>
</organism>
<reference evidence="3 4" key="1">
    <citation type="submission" date="2012-08" db="EMBL/GenBank/DDBJ databases">
        <title>The genome of cave-isolated P. fluorescens strain R124 demonstrates phenotypic adaptation to the mineral environment.</title>
        <authorList>
            <person name="Barton M.D."/>
            <person name="Petronio M."/>
            <person name="Giarrizzo J.G."/>
            <person name="Bowling B.V."/>
            <person name="Barton H.A."/>
        </authorList>
    </citation>
    <scope>NUCLEOTIDE SEQUENCE [LARGE SCALE GENOMIC DNA]</scope>
    <source>
        <strain evidence="3 4">R124</strain>
    </source>
</reference>
<proteinExistence type="predicted"/>
<evidence type="ECO:0000256" key="2">
    <source>
        <dbReference type="SAM" id="MobiDB-lite"/>
    </source>
</evidence>
<sequence length="76" mass="8578">MAWGDTEGEKTANADAQKAAKNLATASEHHRRQLLIIAALEQELVIVDQHIDEAQKEYRAIERQALQLARTVLEEQ</sequence>
<feature type="region of interest" description="Disordered" evidence="2">
    <location>
        <begin position="1"/>
        <end position="24"/>
    </location>
</feature>
<dbReference type="Proteomes" id="UP000006045">
    <property type="component" value="Chromosome"/>
</dbReference>
<name>A0A7U9CWG7_PSEFL</name>
<evidence type="ECO:0000313" key="3">
    <source>
        <dbReference type="EMBL" id="EJZ59886.1"/>
    </source>
</evidence>